<dbReference type="PANTHER" id="PTHR37984:SF5">
    <property type="entry name" value="PROTEIN NYNRIN-LIKE"/>
    <property type="match status" value="1"/>
</dbReference>
<feature type="domain" description="Reverse transcriptase RNase H-like" evidence="8">
    <location>
        <begin position="231"/>
        <end position="332"/>
    </location>
</feature>
<evidence type="ECO:0000256" key="3">
    <source>
        <dbReference type="ARBA" id="ARBA00022722"/>
    </source>
</evidence>
<evidence type="ECO:0000256" key="2">
    <source>
        <dbReference type="ARBA" id="ARBA00022695"/>
    </source>
</evidence>
<keyword evidence="2" id="KW-0548">Nucleotidyltransferase</keyword>
<dbReference type="CDD" id="cd01647">
    <property type="entry name" value="RT_LTR"/>
    <property type="match status" value="1"/>
</dbReference>
<evidence type="ECO:0000256" key="6">
    <source>
        <dbReference type="ARBA" id="ARBA00022918"/>
    </source>
</evidence>
<keyword evidence="4" id="KW-0255">Endonuclease</keyword>
<dbReference type="GO" id="GO:0004519">
    <property type="term" value="F:endonuclease activity"/>
    <property type="evidence" value="ECO:0007669"/>
    <property type="project" value="UniProtKB-KW"/>
</dbReference>
<evidence type="ECO:0000259" key="8">
    <source>
        <dbReference type="Pfam" id="PF17917"/>
    </source>
</evidence>
<accession>A0A0C2MW42</accession>
<dbReference type="SUPFAM" id="SSF56672">
    <property type="entry name" value="DNA/RNA polymerases"/>
    <property type="match status" value="1"/>
</dbReference>
<dbReference type="GO" id="GO:0016787">
    <property type="term" value="F:hydrolase activity"/>
    <property type="evidence" value="ECO:0007669"/>
    <property type="project" value="UniProtKB-KW"/>
</dbReference>
<evidence type="ECO:0000256" key="1">
    <source>
        <dbReference type="ARBA" id="ARBA00022679"/>
    </source>
</evidence>
<dbReference type="AlphaFoldDB" id="A0A0C2MW42"/>
<keyword evidence="5" id="KW-0378">Hydrolase</keyword>
<proteinExistence type="predicted"/>
<dbReference type="Gene3D" id="3.10.10.10">
    <property type="entry name" value="HIV Type 1 Reverse Transcriptase, subunit A, domain 1"/>
    <property type="match status" value="1"/>
</dbReference>
<dbReference type="Pfam" id="PF00078">
    <property type="entry name" value="RVT_1"/>
    <property type="match status" value="1"/>
</dbReference>
<reference evidence="9 10" key="1">
    <citation type="journal article" date="2014" name="Genome Biol. Evol.">
        <title>The genome of the myxosporean Thelohanellus kitauei shows adaptations to nutrient acquisition within its fish host.</title>
        <authorList>
            <person name="Yang Y."/>
            <person name="Xiong J."/>
            <person name="Zhou Z."/>
            <person name="Huo F."/>
            <person name="Miao W."/>
            <person name="Ran C."/>
            <person name="Liu Y."/>
            <person name="Zhang J."/>
            <person name="Feng J."/>
            <person name="Wang M."/>
            <person name="Wang M."/>
            <person name="Wang L."/>
            <person name="Yao B."/>
        </authorList>
    </citation>
    <scope>NUCLEOTIDE SEQUENCE [LARGE SCALE GENOMIC DNA]</scope>
    <source>
        <strain evidence="9">Wuqing</strain>
    </source>
</reference>
<comment type="caution">
    <text evidence="9">The sequence shown here is derived from an EMBL/GenBank/DDBJ whole genome shotgun (WGS) entry which is preliminary data.</text>
</comment>
<dbReference type="OMA" id="IFEIQHI"/>
<dbReference type="InterPro" id="IPR043502">
    <property type="entry name" value="DNA/RNA_pol_sf"/>
</dbReference>
<dbReference type="Gene3D" id="3.10.20.370">
    <property type="match status" value="1"/>
</dbReference>
<dbReference type="Gene3D" id="3.30.70.270">
    <property type="match status" value="1"/>
</dbReference>
<keyword evidence="6" id="KW-0695">RNA-directed DNA polymerase</keyword>
<name>A0A0C2MW42_THEKT</name>
<dbReference type="InterPro" id="IPR041373">
    <property type="entry name" value="RT_RNaseH"/>
</dbReference>
<dbReference type="Pfam" id="PF17917">
    <property type="entry name" value="RT_RNaseH"/>
    <property type="match status" value="1"/>
</dbReference>
<dbReference type="CDD" id="cd09274">
    <property type="entry name" value="RNase_HI_RT_Ty3"/>
    <property type="match status" value="1"/>
</dbReference>
<organism evidence="9 10">
    <name type="scientific">Thelohanellus kitauei</name>
    <name type="common">Myxosporean</name>
    <dbReference type="NCBI Taxonomy" id="669202"/>
    <lineage>
        <taxon>Eukaryota</taxon>
        <taxon>Metazoa</taxon>
        <taxon>Cnidaria</taxon>
        <taxon>Myxozoa</taxon>
        <taxon>Myxosporea</taxon>
        <taxon>Bivalvulida</taxon>
        <taxon>Platysporina</taxon>
        <taxon>Myxobolidae</taxon>
        <taxon>Thelohanellus</taxon>
    </lineage>
</organism>
<gene>
    <name evidence="9" type="ORF">RF11_04247</name>
</gene>
<keyword evidence="1" id="KW-0808">Transferase</keyword>
<dbReference type="OrthoDB" id="5990438at2759"/>
<keyword evidence="3" id="KW-0540">Nuclease</keyword>
<protein>
    <submittedName>
        <fullName evidence="9">Retrovirus-related Pol polyprotein</fullName>
    </submittedName>
</protein>
<evidence type="ECO:0000256" key="5">
    <source>
        <dbReference type="ARBA" id="ARBA00022801"/>
    </source>
</evidence>
<sequence length="394" mass="45355">MTMPHKKKAERRFAIDYRMLNKATEISRYPLPDPEDLLERVEGFCSFTTIDLKDAYWQIPLREADIPKTAFSLGSGYGIYEFTCRPFGLSGTPSTCQRLMDLVLNGCSNALLLGRHSHIFEVAGRSRISCKGSVKLNKRKCHFSQSGIEFLGHIISENGLRMDPNSRRCVDNIQMPKNGKETRNFLGNCKPLYELPKKKINDMNGHDCQHSFLDLKKKLNNLPLLRFPRVDEPLQLFTDESGRTIGACLFQKKDDDILSISFASRTLNRAEENYSTIDPEMLAIVWAVKKYRHYLLGRNFIIRTDHNPLSYLSNFRDNHGRRARWLSLLSEYIFEIQHIPGHLNKVADVLSRSCHRVLIQPEIGIRKDIKNDAFYINFSQCLKDGHLSRGLETS</sequence>
<dbReference type="InterPro" id="IPR043128">
    <property type="entry name" value="Rev_trsase/Diguanyl_cyclase"/>
</dbReference>
<evidence type="ECO:0000313" key="9">
    <source>
        <dbReference type="EMBL" id="KII65852.1"/>
    </source>
</evidence>
<keyword evidence="10" id="KW-1185">Reference proteome</keyword>
<dbReference type="FunFam" id="3.10.20.370:FF:000001">
    <property type="entry name" value="Retrovirus-related Pol polyprotein from transposon 17.6-like protein"/>
    <property type="match status" value="1"/>
</dbReference>
<dbReference type="EMBL" id="JWZT01003710">
    <property type="protein sequence ID" value="KII65852.1"/>
    <property type="molecule type" value="Genomic_DNA"/>
</dbReference>
<dbReference type="Proteomes" id="UP000031668">
    <property type="component" value="Unassembled WGS sequence"/>
</dbReference>
<dbReference type="InterPro" id="IPR050951">
    <property type="entry name" value="Retrovirus_Pol_polyprotein"/>
</dbReference>
<dbReference type="InterPro" id="IPR000477">
    <property type="entry name" value="RT_dom"/>
</dbReference>
<evidence type="ECO:0000313" key="10">
    <source>
        <dbReference type="Proteomes" id="UP000031668"/>
    </source>
</evidence>
<dbReference type="GO" id="GO:0003964">
    <property type="term" value="F:RNA-directed DNA polymerase activity"/>
    <property type="evidence" value="ECO:0007669"/>
    <property type="project" value="UniProtKB-KW"/>
</dbReference>
<evidence type="ECO:0000256" key="4">
    <source>
        <dbReference type="ARBA" id="ARBA00022759"/>
    </source>
</evidence>
<feature type="domain" description="Reverse transcriptase" evidence="7">
    <location>
        <begin position="6"/>
        <end position="110"/>
    </location>
</feature>
<dbReference type="PANTHER" id="PTHR37984">
    <property type="entry name" value="PROTEIN CBG26694"/>
    <property type="match status" value="1"/>
</dbReference>
<evidence type="ECO:0000259" key="7">
    <source>
        <dbReference type="Pfam" id="PF00078"/>
    </source>
</evidence>